<name>A0A2M8W1F1_9MICO</name>
<dbReference type="AlphaFoldDB" id="A0A2M8W1F1"/>
<dbReference type="InterPro" id="IPR016166">
    <property type="entry name" value="FAD-bd_PCMH"/>
</dbReference>
<dbReference type="SUPFAM" id="SSF56176">
    <property type="entry name" value="FAD-binding/transporter-associated domain-like"/>
    <property type="match status" value="1"/>
</dbReference>
<comment type="caution">
    <text evidence="2">The sequence shown here is derived from an EMBL/GenBank/DDBJ whole genome shotgun (WGS) entry which is preliminary data.</text>
</comment>
<organism evidence="2 3">
    <name type="scientific">Luteimicrobium subarcticum</name>
    <dbReference type="NCBI Taxonomy" id="620910"/>
    <lineage>
        <taxon>Bacteria</taxon>
        <taxon>Bacillati</taxon>
        <taxon>Actinomycetota</taxon>
        <taxon>Actinomycetes</taxon>
        <taxon>Micrococcales</taxon>
        <taxon>Luteimicrobium</taxon>
    </lineage>
</organism>
<reference evidence="2 3" key="1">
    <citation type="submission" date="2017-11" db="EMBL/GenBank/DDBJ databases">
        <title>Genomic Encyclopedia of Archaeal and Bacterial Type Strains, Phase II (KMG-II): From Individual Species to Whole Genera.</title>
        <authorList>
            <person name="Goeker M."/>
        </authorList>
    </citation>
    <scope>NUCLEOTIDE SEQUENCE [LARGE SCALE GENOMIC DNA]</scope>
    <source>
        <strain evidence="2 3">DSM 22413</strain>
    </source>
</reference>
<dbReference type="GO" id="GO:0016491">
    <property type="term" value="F:oxidoreductase activity"/>
    <property type="evidence" value="ECO:0007669"/>
    <property type="project" value="InterPro"/>
</dbReference>
<evidence type="ECO:0000313" key="3">
    <source>
        <dbReference type="Proteomes" id="UP000231586"/>
    </source>
</evidence>
<dbReference type="PANTHER" id="PTHR42659">
    <property type="entry name" value="XANTHINE DEHYDROGENASE SUBUNIT C-RELATED"/>
    <property type="match status" value="1"/>
</dbReference>
<gene>
    <name evidence="2" type="ORF">CLV34_3183</name>
</gene>
<dbReference type="InterPro" id="IPR051312">
    <property type="entry name" value="Diverse_Substr_Oxidored"/>
</dbReference>
<evidence type="ECO:0000259" key="1">
    <source>
        <dbReference type="PROSITE" id="PS51387"/>
    </source>
</evidence>
<dbReference type="InterPro" id="IPR002346">
    <property type="entry name" value="Mopterin_DH_FAD-bd"/>
</dbReference>
<sequence length="278" mass="29338">MDLVTVETYRRAHERADLVLAPGERFVAGGTWMFSEPQPGVTGLVDVTGMGWVPWEGTLDGLRVAATCRVGELARMPAAHDWRAHPLFGQCCHALLASFKVWNLATVGGNVCNGFAAGALVSLCAALDAEAVLWPAEGGERRVAVADLVVGNGVTTLAPGEVLRAVEIPGRALRARTAFRKIALSAHGRSGAVVIGRLDEDGAFVLTVTAATSRPVVLRYAALPEAGAVRDDVLAVDAYFTDPHGPADWRRGVSAVLADEVLSELRELREPDGSQVAA</sequence>
<dbReference type="InterPro" id="IPR016169">
    <property type="entry name" value="FAD-bd_PCMH_sub2"/>
</dbReference>
<dbReference type="GO" id="GO:0071949">
    <property type="term" value="F:FAD binding"/>
    <property type="evidence" value="ECO:0007669"/>
    <property type="project" value="InterPro"/>
</dbReference>
<dbReference type="Proteomes" id="UP000231586">
    <property type="component" value="Unassembled WGS sequence"/>
</dbReference>
<dbReference type="OrthoDB" id="3574189at2"/>
<dbReference type="Pfam" id="PF00941">
    <property type="entry name" value="FAD_binding_5"/>
    <property type="match status" value="1"/>
</dbReference>
<dbReference type="RefSeq" id="WP_100351274.1">
    <property type="nucleotide sequence ID" value="NZ_PGTZ01000014.1"/>
</dbReference>
<protein>
    <submittedName>
        <fullName evidence="2">CO/xanthine dehydrogenase FAD-binding subunit</fullName>
    </submittedName>
</protein>
<evidence type="ECO:0000313" key="2">
    <source>
        <dbReference type="EMBL" id="PJI84728.1"/>
    </source>
</evidence>
<keyword evidence="3" id="KW-1185">Reference proteome</keyword>
<dbReference type="PROSITE" id="PS51387">
    <property type="entry name" value="FAD_PCMH"/>
    <property type="match status" value="1"/>
</dbReference>
<accession>A0A2M8W1F1</accession>
<feature type="domain" description="FAD-binding PCMH-type" evidence="1">
    <location>
        <begin position="1"/>
        <end position="173"/>
    </location>
</feature>
<proteinExistence type="predicted"/>
<dbReference type="EMBL" id="PGTZ01000014">
    <property type="protein sequence ID" value="PJI84728.1"/>
    <property type="molecule type" value="Genomic_DNA"/>
</dbReference>
<dbReference type="PANTHER" id="PTHR42659:SF9">
    <property type="entry name" value="XANTHINE DEHYDROGENASE FAD-BINDING SUBUNIT XDHB-RELATED"/>
    <property type="match status" value="1"/>
</dbReference>
<dbReference type="Gene3D" id="3.30.465.10">
    <property type="match status" value="1"/>
</dbReference>
<dbReference type="InterPro" id="IPR036318">
    <property type="entry name" value="FAD-bd_PCMH-like_sf"/>
</dbReference>